<dbReference type="RefSeq" id="XP_001588416.1">
    <property type="nucleotide sequence ID" value="XM_001588366.1"/>
</dbReference>
<organism evidence="1 2">
    <name type="scientific">Sclerotinia sclerotiorum (strain ATCC 18683 / 1980 / Ss-1)</name>
    <name type="common">White mold</name>
    <name type="synonym">Whetzelinia sclerotiorum</name>
    <dbReference type="NCBI Taxonomy" id="665079"/>
    <lineage>
        <taxon>Eukaryota</taxon>
        <taxon>Fungi</taxon>
        <taxon>Dikarya</taxon>
        <taxon>Ascomycota</taxon>
        <taxon>Pezizomycotina</taxon>
        <taxon>Leotiomycetes</taxon>
        <taxon>Helotiales</taxon>
        <taxon>Sclerotiniaceae</taxon>
        <taxon>Sclerotinia</taxon>
    </lineage>
</organism>
<dbReference type="InParanoid" id="A7EZU6"/>
<dbReference type="EMBL" id="CH476636">
    <property type="protein sequence ID" value="EDN94988.1"/>
    <property type="molecule type" value="Genomic_DNA"/>
</dbReference>
<keyword evidence="2" id="KW-1185">Reference proteome</keyword>
<dbReference type="KEGG" id="ssl:SS1G_10863"/>
<reference evidence="2" key="1">
    <citation type="journal article" date="2011" name="PLoS Genet.">
        <title>Genomic analysis of the necrotrophic fungal pathogens Sclerotinia sclerotiorum and Botrytis cinerea.</title>
        <authorList>
            <person name="Amselem J."/>
            <person name="Cuomo C.A."/>
            <person name="van Kan J.A."/>
            <person name="Viaud M."/>
            <person name="Benito E.P."/>
            <person name="Couloux A."/>
            <person name="Coutinho P.M."/>
            <person name="de Vries R.P."/>
            <person name="Dyer P.S."/>
            <person name="Fillinger S."/>
            <person name="Fournier E."/>
            <person name="Gout L."/>
            <person name="Hahn M."/>
            <person name="Kohn L."/>
            <person name="Lapalu N."/>
            <person name="Plummer K.M."/>
            <person name="Pradier J.M."/>
            <person name="Quevillon E."/>
            <person name="Sharon A."/>
            <person name="Simon A."/>
            <person name="ten Have A."/>
            <person name="Tudzynski B."/>
            <person name="Tudzynski P."/>
            <person name="Wincker P."/>
            <person name="Andrew M."/>
            <person name="Anthouard V."/>
            <person name="Beever R.E."/>
            <person name="Beffa R."/>
            <person name="Benoit I."/>
            <person name="Bouzid O."/>
            <person name="Brault B."/>
            <person name="Chen Z."/>
            <person name="Choquer M."/>
            <person name="Collemare J."/>
            <person name="Cotton P."/>
            <person name="Danchin E.G."/>
            <person name="Da Silva C."/>
            <person name="Gautier A."/>
            <person name="Giraud C."/>
            <person name="Giraud T."/>
            <person name="Gonzalez C."/>
            <person name="Grossetete S."/>
            <person name="Guldener U."/>
            <person name="Henrissat B."/>
            <person name="Howlett B.J."/>
            <person name="Kodira C."/>
            <person name="Kretschmer M."/>
            <person name="Lappartient A."/>
            <person name="Leroch M."/>
            <person name="Levis C."/>
            <person name="Mauceli E."/>
            <person name="Neuveglise C."/>
            <person name="Oeser B."/>
            <person name="Pearson M."/>
            <person name="Poulain J."/>
            <person name="Poussereau N."/>
            <person name="Quesneville H."/>
            <person name="Rascle C."/>
            <person name="Schumacher J."/>
            <person name="Segurens B."/>
            <person name="Sexton A."/>
            <person name="Silva E."/>
            <person name="Sirven C."/>
            <person name="Soanes D.M."/>
            <person name="Talbot N.J."/>
            <person name="Templeton M."/>
            <person name="Yandava C."/>
            <person name="Yarden O."/>
            <person name="Zeng Q."/>
            <person name="Rollins J.A."/>
            <person name="Lebrun M.H."/>
            <person name="Dickman M."/>
        </authorList>
    </citation>
    <scope>NUCLEOTIDE SEQUENCE [LARGE SCALE GENOMIC DNA]</scope>
    <source>
        <strain evidence="2">ATCC 18683 / 1980 / Ss-1</strain>
    </source>
</reference>
<protein>
    <submittedName>
        <fullName evidence="1">Uncharacterized protein</fullName>
    </submittedName>
</protein>
<accession>A7EZU6</accession>
<evidence type="ECO:0000313" key="2">
    <source>
        <dbReference type="Proteomes" id="UP000001312"/>
    </source>
</evidence>
<name>A7EZU6_SCLS1</name>
<proteinExistence type="predicted"/>
<gene>
    <name evidence="1" type="ORF">SS1G_10863</name>
</gene>
<sequence length="235" mass="27744">MDDSQSSDSQTDDKVDYSQLRKALDGVIDEYFAKMNGPISEEPPRKIHHKDVYKFTIRAELPNIEFIKFIHKIMWCHDVGAWKKITFESAMELRSVLEEFCFQWCSSLMSDTGIFVVYIQYTYVFTVVSSVGPQQYDMRRPRISWYNRDKAWNAIDSEDVEGLRRFLGELSYFCCIKLETRPHRLRVDLSSKKREKEEDMAYKYRDDALRAVMPIFQKMKAPQLRRIINVICGGT</sequence>
<evidence type="ECO:0000313" key="1">
    <source>
        <dbReference type="EMBL" id="EDN94988.1"/>
    </source>
</evidence>
<dbReference type="GeneID" id="5484304"/>
<dbReference type="Proteomes" id="UP000001312">
    <property type="component" value="Unassembled WGS sequence"/>
</dbReference>
<dbReference type="AlphaFoldDB" id="A7EZU6"/>